<evidence type="ECO:0000313" key="4">
    <source>
        <dbReference type="Proteomes" id="UP000295334"/>
    </source>
</evidence>
<name>A0A4R1B2C0_9BACT</name>
<feature type="chain" id="PRO_5020886665" evidence="1">
    <location>
        <begin position="16"/>
        <end position="135"/>
    </location>
</feature>
<protein>
    <submittedName>
        <fullName evidence="3">DUF2147 domain-containing protein</fullName>
    </submittedName>
</protein>
<feature type="signal peptide" evidence="1">
    <location>
        <begin position="1"/>
        <end position="15"/>
    </location>
</feature>
<dbReference type="Pfam" id="PF09917">
    <property type="entry name" value="DUF2147"/>
    <property type="match status" value="1"/>
</dbReference>
<keyword evidence="4" id="KW-1185">Reference proteome</keyword>
<feature type="domain" description="DUF2147" evidence="2">
    <location>
        <begin position="27"/>
        <end position="133"/>
    </location>
</feature>
<dbReference type="AlphaFoldDB" id="A0A4R1B2C0"/>
<proteinExistence type="predicted"/>
<gene>
    <name evidence="3" type="ORF">EPD60_16545</name>
</gene>
<dbReference type="Proteomes" id="UP000295334">
    <property type="component" value="Unassembled WGS sequence"/>
</dbReference>
<dbReference type="Gene3D" id="2.40.128.520">
    <property type="match status" value="1"/>
</dbReference>
<dbReference type="OrthoDB" id="9814399at2"/>
<organism evidence="3 4">
    <name type="scientific">Flaviaesturariibacter flavus</name>
    <dbReference type="NCBI Taxonomy" id="2502780"/>
    <lineage>
        <taxon>Bacteria</taxon>
        <taxon>Pseudomonadati</taxon>
        <taxon>Bacteroidota</taxon>
        <taxon>Chitinophagia</taxon>
        <taxon>Chitinophagales</taxon>
        <taxon>Chitinophagaceae</taxon>
        <taxon>Flaviaestuariibacter</taxon>
    </lineage>
</organism>
<evidence type="ECO:0000313" key="3">
    <source>
        <dbReference type="EMBL" id="TCJ12202.1"/>
    </source>
</evidence>
<dbReference type="PANTHER" id="PTHR36919">
    <property type="entry name" value="BLR1215 PROTEIN"/>
    <property type="match status" value="1"/>
</dbReference>
<dbReference type="InterPro" id="IPR019223">
    <property type="entry name" value="DUF2147"/>
</dbReference>
<accession>A0A4R1B2C0</accession>
<sequence>MLTIVLFVFAVNAFAQDGQAAPDKILGLYWSPKKDAKIEMYKKGDRYFGRTVWALHPRKDTENPDVRLRSRALVGLDLLTSFSFEEGIYTNGQVYDPESGKTYSCKISFSGSNIKVRGYVGFSLFGRTELFERIP</sequence>
<keyword evidence="1" id="KW-0732">Signal</keyword>
<dbReference type="PANTHER" id="PTHR36919:SF2">
    <property type="entry name" value="BLL6627 PROTEIN"/>
    <property type="match status" value="1"/>
</dbReference>
<reference evidence="3 4" key="1">
    <citation type="submission" date="2019-03" db="EMBL/GenBank/DDBJ databases">
        <authorList>
            <person name="Kim M.K.M."/>
        </authorList>
    </citation>
    <scope>NUCLEOTIDE SEQUENCE [LARGE SCALE GENOMIC DNA]</scope>
    <source>
        <strain evidence="3 4">17J68-12</strain>
    </source>
</reference>
<comment type="caution">
    <text evidence="3">The sequence shown here is derived from an EMBL/GenBank/DDBJ whole genome shotgun (WGS) entry which is preliminary data.</text>
</comment>
<evidence type="ECO:0000259" key="2">
    <source>
        <dbReference type="Pfam" id="PF09917"/>
    </source>
</evidence>
<dbReference type="EMBL" id="SJZI01000052">
    <property type="protein sequence ID" value="TCJ12202.1"/>
    <property type="molecule type" value="Genomic_DNA"/>
</dbReference>
<evidence type="ECO:0000256" key="1">
    <source>
        <dbReference type="SAM" id="SignalP"/>
    </source>
</evidence>